<reference evidence="2 3" key="1">
    <citation type="submission" date="2021-06" db="EMBL/GenBank/DDBJ databases">
        <title>Genome-based taxonomic framework of Microbacterium strains isolated from marine environment, the description of four new species and reclassification of four preexisting species.</title>
        <authorList>
            <person name="Lee S.D."/>
            <person name="Kim S.-M."/>
            <person name="Byeon Y.-S."/>
            <person name="Yang H.L."/>
            <person name="Kim I.S."/>
        </authorList>
    </citation>
    <scope>NUCLEOTIDE SEQUENCE [LARGE SCALE GENOMIC DNA]</scope>
    <source>
        <strain evidence="2 3">KACC 20514</strain>
    </source>
</reference>
<protein>
    <submittedName>
        <fullName evidence="2">Uncharacterized protein</fullName>
    </submittedName>
</protein>
<accession>A0AAJ2LXZ6</accession>
<proteinExistence type="predicted"/>
<feature type="region of interest" description="Disordered" evidence="1">
    <location>
        <begin position="1"/>
        <end position="61"/>
    </location>
</feature>
<dbReference type="EMBL" id="JAHWXH010000001">
    <property type="protein sequence ID" value="MDS0244903.1"/>
    <property type="molecule type" value="Genomic_DNA"/>
</dbReference>
<dbReference type="AlphaFoldDB" id="A0AAJ2LXZ6"/>
<evidence type="ECO:0000256" key="1">
    <source>
        <dbReference type="SAM" id="MobiDB-lite"/>
    </source>
</evidence>
<name>A0AAJ2LXZ6_9MICO</name>
<gene>
    <name evidence="2" type="ORF">KZC50_04675</name>
</gene>
<dbReference type="Proteomes" id="UP001183582">
    <property type="component" value="Unassembled WGS sequence"/>
</dbReference>
<organism evidence="2 3">
    <name type="scientific">Microbacterium aurantiacum</name>
    <dbReference type="NCBI Taxonomy" id="162393"/>
    <lineage>
        <taxon>Bacteria</taxon>
        <taxon>Bacillati</taxon>
        <taxon>Actinomycetota</taxon>
        <taxon>Actinomycetes</taxon>
        <taxon>Micrococcales</taxon>
        <taxon>Microbacteriaceae</taxon>
        <taxon>Microbacterium</taxon>
    </lineage>
</organism>
<sequence length="61" mass="6308">MATNDITTTSAEETRAPQSAASRVDRPASSFGAIRDAINATDLAQGVPGDDSNDDEPSRVS</sequence>
<dbReference type="RefSeq" id="WP_310890788.1">
    <property type="nucleotide sequence ID" value="NZ_BAAAGR010000001.1"/>
</dbReference>
<evidence type="ECO:0000313" key="2">
    <source>
        <dbReference type="EMBL" id="MDS0244903.1"/>
    </source>
</evidence>
<dbReference type="GeneID" id="301457498"/>
<evidence type="ECO:0000313" key="3">
    <source>
        <dbReference type="Proteomes" id="UP001183582"/>
    </source>
</evidence>
<comment type="caution">
    <text evidence="2">The sequence shown here is derived from an EMBL/GenBank/DDBJ whole genome shotgun (WGS) entry which is preliminary data.</text>
</comment>
<feature type="compositionally biased region" description="Polar residues" evidence="1">
    <location>
        <begin position="1"/>
        <end position="21"/>
    </location>
</feature>